<dbReference type="GO" id="GO:0046872">
    <property type="term" value="F:metal ion binding"/>
    <property type="evidence" value="ECO:0007669"/>
    <property type="project" value="UniProtKB-KW"/>
</dbReference>
<organism evidence="8 9">
    <name type="scientific">Candidatus Doudnabacteria bacterium RIFCSPHIGHO2_01_FULL_49_9</name>
    <dbReference type="NCBI Taxonomy" id="1817827"/>
    <lineage>
        <taxon>Bacteria</taxon>
        <taxon>Candidatus Doudnaibacteriota</taxon>
    </lineage>
</organism>
<evidence type="ECO:0000256" key="7">
    <source>
        <dbReference type="RuleBase" id="RU364068"/>
    </source>
</evidence>
<feature type="binding site" evidence="6">
    <location>
        <position position="81"/>
    </location>
    <ligand>
        <name>Mg(2+)</name>
        <dbReference type="ChEBI" id="CHEBI:18420"/>
        <label>1</label>
        <note>catalytic</note>
    </ligand>
</feature>
<dbReference type="FunFam" id="3.30.540.10:FF:000003">
    <property type="entry name" value="Inositol-1-monophosphatase"/>
    <property type="match status" value="1"/>
</dbReference>
<comment type="cofactor">
    <cofactor evidence="2 6 7">
        <name>Mg(2+)</name>
        <dbReference type="ChEBI" id="CHEBI:18420"/>
    </cofactor>
</comment>
<dbReference type="PANTHER" id="PTHR20854:SF4">
    <property type="entry name" value="INOSITOL-1-MONOPHOSPHATASE-RELATED"/>
    <property type="match status" value="1"/>
</dbReference>
<dbReference type="PRINTS" id="PR00377">
    <property type="entry name" value="IMPHPHTASES"/>
</dbReference>
<evidence type="ECO:0000313" key="8">
    <source>
        <dbReference type="EMBL" id="OGE83324.1"/>
    </source>
</evidence>
<keyword evidence="4 7" id="KW-0378">Hydrolase</keyword>
<keyword evidence="3 6" id="KW-0479">Metal-binding</keyword>
<sequence length="255" mass="28278">MEQFIKNLARGAGAILRDGFRRKFKVKIKSAFYDLVTEYDLLSDKYITERIAKKYPTHGILSEESGHNGKRKNLWVIDPMDGTHAFAHGVPQFAVSIAFVSNDILKYAAVYDPMQDELFYAAKGKGAFVNGKRTSVNIAEKLNFATVATYIRVGGTAVDGSKKRRRIYNRVVINNEMWSDKTSSPALGGAYVGAGRFDLFISTDLNPWDYSAAALIMREGGAKISEIDGKPYRWNSPTLFGGNPILHGLALKALK</sequence>
<feature type="binding site" evidence="6">
    <location>
        <position position="78"/>
    </location>
    <ligand>
        <name>Mg(2+)</name>
        <dbReference type="ChEBI" id="CHEBI:18420"/>
        <label>1</label>
        <note>catalytic</note>
    </ligand>
</feature>
<feature type="binding site" evidence="6">
    <location>
        <position position="63"/>
    </location>
    <ligand>
        <name>Mg(2+)</name>
        <dbReference type="ChEBI" id="CHEBI:18420"/>
        <label>1</label>
        <note>catalytic</note>
    </ligand>
</feature>
<dbReference type="SUPFAM" id="SSF56655">
    <property type="entry name" value="Carbohydrate phosphatase"/>
    <property type="match status" value="1"/>
</dbReference>
<comment type="similarity">
    <text evidence="7">Belongs to the inositol monophosphatase superfamily.</text>
</comment>
<dbReference type="Gene3D" id="3.30.540.10">
    <property type="entry name" value="Fructose-1,6-Bisphosphatase, subunit A, domain 1"/>
    <property type="match status" value="1"/>
</dbReference>
<dbReference type="Proteomes" id="UP000176339">
    <property type="component" value="Unassembled WGS sequence"/>
</dbReference>
<feature type="binding site" evidence="6">
    <location>
        <position position="209"/>
    </location>
    <ligand>
        <name>Mg(2+)</name>
        <dbReference type="ChEBI" id="CHEBI:18420"/>
        <label>1</label>
        <note>catalytic</note>
    </ligand>
</feature>
<evidence type="ECO:0000256" key="1">
    <source>
        <dbReference type="ARBA" id="ARBA00001033"/>
    </source>
</evidence>
<dbReference type="Gene3D" id="3.40.190.80">
    <property type="match status" value="1"/>
</dbReference>
<evidence type="ECO:0000256" key="3">
    <source>
        <dbReference type="ARBA" id="ARBA00022723"/>
    </source>
</evidence>
<dbReference type="InterPro" id="IPR033942">
    <property type="entry name" value="IMPase"/>
</dbReference>
<dbReference type="GO" id="GO:0008934">
    <property type="term" value="F:inositol monophosphate 1-phosphatase activity"/>
    <property type="evidence" value="ECO:0007669"/>
    <property type="project" value="InterPro"/>
</dbReference>
<proteinExistence type="inferred from homology"/>
<dbReference type="InterPro" id="IPR000760">
    <property type="entry name" value="Inositol_monophosphatase-like"/>
</dbReference>
<evidence type="ECO:0000256" key="4">
    <source>
        <dbReference type="ARBA" id="ARBA00022801"/>
    </source>
</evidence>
<dbReference type="GO" id="GO:0006020">
    <property type="term" value="P:inositol metabolic process"/>
    <property type="evidence" value="ECO:0007669"/>
    <property type="project" value="TreeGrafter"/>
</dbReference>
<dbReference type="Pfam" id="PF00459">
    <property type="entry name" value="Inositol_P"/>
    <property type="match status" value="1"/>
</dbReference>
<dbReference type="PANTHER" id="PTHR20854">
    <property type="entry name" value="INOSITOL MONOPHOSPHATASE"/>
    <property type="match status" value="1"/>
</dbReference>
<dbReference type="GO" id="GO:0007165">
    <property type="term" value="P:signal transduction"/>
    <property type="evidence" value="ECO:0007669"/>
    <property type="project" value="TreeGrafter"/>
</dbReference>
<dbReference type="PROSITE" id="PS00629">
    <property type="entry name" value="IMP_1"/>
    <property type="match status" value="1"/>
</dbReference>
<dbReference type="InterPro" id="IPR020583">
    <property type="entry name" value="Inositol_monoP_metal-BS"/>
</dbReference>
<comment type="caution">
    <text evidence="8">The sequence shown here is derived from an EMBL/GenBank/DDBJ whole genome shotgun (WGS) entry which is preliminary data.</text>
</comment>
<keyword evidence="5 6" id="KW-0460">Magnesium</keyword>
<dbReference type="EC" id="3.1.3.25" evidence="7"/>
<evidence type="ECO:0000256" key="5">
    <source>
        <dbReference type="ARBA" id="ARBA00022842"/>
    </source>
</evidence>
<dbReference type="CDD" id="cd01639">
    <property type="entry name" value="IMPase"/>
    <property type="match status" value="1"/>
</dbReference>
<reference evidence="8 9" key="1">
    <citation type="journal article" date="2016" name="Nat. Commun.">
        <title>Thousands of microbial genomes shed light on interconnected biogeochemical processes in an aquifer system.</title>
        <authorList>
            <person name="Anantharaman K."/>
            <person name="Brown C.T."/>
            <person name="Hug L.A."/>
            <person name="Sharon I."/>
            <person name="Castelle C.J."/>
            <person name="Probst A.J."/>
            <person name="Thomas B.C."/>
            <person name="Singh A."/>
            <person name="Wilkins M.J."/>
            <person name="Karaoz U."/>
            <person name="Brodie E.L."/>
            <person name="Williams K.H."/>
            <person name="Hubbard S.S."/>
            <person name="Banfield J.F."/>
        </authorList>
    </citation>
    <scope>NUCLEOTIDE SEQUENCE [LARGE SCALE GENOMIC DNA]</scope>
</reference>
<dbReference type="EMBL" id="MFEN01000047">
    <property type="protein sequence ID" value="OGE83324.1"/>
    <property type="molecule type" value="Genomic_DNA"/>
</dbReference>
<protein>
    <recommendedName>
        <fullName evidence="7">Inositol-1-monophosphatase</fullName>
        <ecNumber evidence="7">3.1.3.25</ecNumber>
    </recommendedName>
</protein>
<evidence type="ECO:0000256" key="2">
    <source>
        <dbReference type="ARBA" id="ARBA00001946"/>
    </source>
</evidence>
<comment type="catalytic activity">
    <reaction evidence="1 7">
        <text>a myo-inositol phosphate + H2O = myo-inositol + phosphate</text>
        <dbReference type="Rhea" id="RHEA:24056"/>
        <dbReference type="ChEBI" id="CHEBI:15377"/>
        <dbReference type="ChEBI" id="CHEBI:17268"/>
        <dbReference type="ChEBI" id="CHEBI:43474"/>
        <dbReference type="ChEBI" id="CHEBI:84139"/>
        <dbReference type="EC" id="3.1.3.25"/>
    </reaction>
</comment>
<gene>
    <name evidence="8" type="ORF">A2846_04975</name>
</gene>
<evidence type="ECO:0000256" key="6">
    <source>
        <dbReference type="PIRSR" id="PIRSR600760-2"/>
    </source>
</evidence>
<accession>A0A1F5P0E1</accession>
<evidence type="ECO:0000313" key="9">
    <source>
        <dbReference type="Proteomes" id="UP000176339"/>
    </source>
</evidence>
<name>A0A1F5P0E1_9BACT</name>
<dbReference type="AlphaFoldDB" id="A0A1F5P0E1"/>